<organism evidence="1 2">
    <name type="scientific">Gymnopus androsaceus JB14</name>
    <dbReference type="NCBI Taxonomy" id="1447944"/>
    <lineage>
        <taxon>Eukaryota</taxon>
        <taxon>Fungi</taxon>
        <taxon>Dikarya</taxon>
        <taxon>Basidiomycota</taxon>
        <taxon>Agaricomycotina</taxon>
        <taxon>Agaricomycetes</taxon>
        <taxon>Agaricomycetidae</taxon>
        <taxon>Agaricales</taxon>
        <taxon>Marasmiineae</taxon>
        <taxon>Omphalotaceae</taxon>
        <taxon>Gymnopus</taxon>
    </lineage>
</organism>
<evidence type="ECO:0000313" key="2">
    <source>
        <dbReference type="Proteomes" id="UP000799118"/>
    </source>
</evidence>
<name>A0A6A4I651_9AGAR</name>
<reference evidence="1" key="1">
    <citation type="journal article" date="2019" name="Environ. Microbiol.">
        <title>Fungal ecological strategies reflected in gene transcription - a case study of two litter decomposers.</title>
        <authorList>
            <person name="Barbi F."/>
            <person name="Kohler A."/>
            <person name="Barry K."/>
            <person name="Baskaran P."/>
            <person name="Daum C."/>
            <person name="Fauchery L."/>
            <person name="Ihrmark K."/>
            <person name="Kuo A."/>
            <person name="LaButti K."/>
            <person name="Lipzen A."/>
            <person name="Morin E."/>
            <person name="Grigoriev I.V."/>
            <person name="Henrissat B."/>
            <person name="Lindahl B."/>
            <person name="Martin F."/>
        </authorList>
    </citation>
    <scope>NUCLEOTIDE SEQUENCE</scope>
    <source>
        <strain evidence="1">JB14</strain>
    </source>
</reference>
<sequence>PQPNIHAAGHIYNFLLLFGPVLSWWCFSFEHLIGALQKINTNDHIGGKSPQIGHVFNANLVF</sequence>
<dbReference type="EMBL" id="ML769395">
    <property type="protein sequence ID" value="KAE9407462.1"/>
    <property type="molecule type" value="Genomic_DNA"/>
</dbReference>
<protein>
    <submittedName>
        <fullName evidence="1">Uncharacterized protein</fullName>
    </submittedName>
</protein>
<accession>A0A6A4I651</accession>
<proteinExistence type="predicted"/>
<evidence type="ECO:0000313" key="1">
    <source>
        <dbReference type="EMBL" id="KAE9407462.1"/>
    </source>
</evidence>
<feature type="non-terminal residue" evidence="1">
    <location>
        <position position="1"/>
    </location>
</feature>
<gene>
    <name evidence="1" type="ORF">BT96DRAFT_809392</name>
</gene>
<keyword evidence="2" id="KW-1185">Reference proteome</keyword>
<dbReference type="OrthoDB" id="3247418at2759"/>
<dbReference type="Proteomes" id="UP000799118">
    <property type="component" value="Unassembled WGS sequence"/>
</dbReference>
<dbReference type="AlphaFoldDB" id="A0A6A4I651"/>